<accession>A0A3D5QB71</accession>
<dbReference type="Pfam" id="PF02690">
    <property type="entry name" value="Na_Pi_cotrans"/>
    <property type="match status" value="1"/>
</dbReference>
<evidence type="ECO:0000256" key="3">
    <source>
        <dbReference type="ARBA" id="ARBA00022692"/>
    </source>
</evidence>
<dbReference type="AlphaFoldDB" id="A0A3D5QB71"/>
<proteinExistence type="predicted"/>
<dbReference type="GO" id="GO:0005886">
    <property type="term" value="C:plasma membrane"/>
    <property type="evidence" value="ECO:0007669"/>
    <property type="project" value="UniProtKB-SubCell"/>
</dbReference>
<evidence type="ECO:0000313" key="7">
    <source>
        <dbReference type="EMBL" id="HCW92422.1"/>
    </source>
</evidence>
<feature type="transmembrane region" description="Helical" evidence="6">
    <location>
        <begin position="6"/>
        <end position="24"/>
    </location>
</feature>
<evidence type="ECO:0000256" key="6">
    <source>
        <dbReference type="SAM" id="Phobius"/>
    </source>
</evidence>
<dbReference type="Proteomes" id="UP000262325">
    <property type="component" value="Unassembled WGS sequence"/>
</dbReference>
<dbReference type="NCBIfam" id="NF037997">
    <property type="entry name" value="Na_Pi_symport"/>
    <property type="match status" value="1"/>
</dbReference>
<dbReference type="GO" id="GO:0005436">
    <property type="term" value="F:sodium:phosphate symporter activity"/>
    <property type="evidence" value="ECO:0007669"/>
    <property type="project" value="InterPro"/>
</dbReference>
<evidence type="ECO:0000256" key="2">
    <source>
        <dbReference type="ARBA" id="ARBA00022475"/>
    </source>
</evidence>
<dbReference type="PANTHER" id="PTHR10010:SF46">
    <property type="entry name" value="SODIUM-DEPENDENT PHOSPHATE TRANSPORT PROTEIN 2B"/>
    <property type="match status" value="1"/>
</dbReference>
<gene>
    <name evidence="7" type="ORF">DHM44_01935</name>
</gene>
<evidence type="ECO:0000256" key="4">
    <source>
        <dbReference type="ARBA" id="ARBA00022989"/>
    </source>
</evidence>
<comment type="caution">
    <text evidence="7">The sequence shown here is derived from an EMBL/GenBank/DDBJ whole genome shotgun (WGS) entry which is preliminary data.</text>
</comment>
<comment type="subcellular location">
    <subcellularLocation>
        <location evidence="1">Cell membrane</location>
        <topology evidence="1">Multi-pass membrane protein</topology>
    </subcellularLocation>
</comment>
<reference evidence="7 8" key="1">
    <citation type="journal article" date="2018" name="Nat. Biotechnol.">
        <title>A standardized bacterial taxonomy based on genome phylogeny substantially revises the tree of life.</title>
        <authorList>
            <person name="Parks D.H."/>
            <person name="Chuvochina M."/>
            <person name="Waite D.W."/>
            <person name="Rinke C."/>
            <person name="Skarshewski A."/>
            <person name="Chaumeil P.A."/>
            <person name="Hugenholtz P."/>
        </authorList>
    </citation>
    <scope>NUCLEOTIDE SEQUENCE [LARGE SCALE GENOMIC DNA]</scope>
    <source>
        <strain evidence="7">UBA8672</strain>
    </source>
</reference>
<feature type="non-terminal residue" evidence="7">
    <location>
        <position position="78"/>
    </location>
</feature>
<dbReference type="PANTHER" id="PTHR10010">
    <property type="entry name" value="SOLUTE CARRIER FAMILY 34 SODIUM PHOSPHATE , MEMBER 2-RELATED"/>
    <property type="match status" value="1"/>
</dbReference>
<evidence type="ECO:0000256" key="5">
    <source>
        <dbReference type="ARBA" id="ARBA00023136"/>
    </source>
</evidence>
<keyword evidence="5 6" id="KW-0472">Membrane</keyword>
<name>A0A3D5QB71_FLESI</name>
<keyword evidence="3 6" id="KW-0812">Transmembrane</keyword>
<keyword evidence="4 6" id="KW-1133">Transmembrane helix</keyword>
<protein>
    <submittedName>
        <fullName evidence="7">Na/Pi cotransporter</fullName>
    </submittedName>
</protein>
<organism evidence="7 8">
    <name type="scientific">Flexistipes sinusarabici</name>
    <dbReference type="NCBI Taxonomy" id="2352"/>
    <lineage>
        <taxon>Bacteria</taxon>
        <taxon>Pseudomonadati</taxon>
        <taxon>Deferribacterota</taxon>
        <taxon>Deferribacteres</taxon>
        <taxon>Deferribacterales</taxon>
        <taxon>Flexistipitaceae</taxon>
        <taxon>Flexistipes</taxon>
    </lineage>
</organism>
<sequence length="78" mass="8274">MDSVNWVALVYGLVGGLGLFLFGMRMMSEGLQKSAGNSLKKILEKLTTNRFIGTFVGLGITAIIQSSSATTVMVVGFV</sequence>
<dbReference type="GO" id="GO:0044341">
    <property type="term" value="P:sodium-dependent phosphate transport"/>
    <property type="evidence" value="ECO:0007669"/>
    <property type="project" value="InterPro"/>
</dbReference>
<feature type="transmembrane region" description="Helical" evidence="6">
    <location>
        <begin position="51"/>
        <end position="77"/>
    </location>
</feature>
<evidence type="ECO:0000313" key="8">
    <source>
        <dbReference type="Proteomes" id="UP000262325"/>
    </source>
</evidence>
<evidence type="ECO:0000256" key="1">
    <source>
        <dbReference type="ARBA" id="ARBA00004651"/>
    </source>
</evidence>
<keyword evidence="2" id="KW-1003">Cell membrane</keyword>
<dbReference type="EMBL" id="DPPF01000040">
    <property type="protein sequence ID" value="HCW92422.1"/>
    <property type="molecule type" value="Genomic_DNA"/>
</dbReference>
<dbReference type="InterPro" id="IPR003841">
    <property type="entry name" value="Na/Pi_transpt"/>
</dbReference>